<dbReference type="InterPro" id="IPR001173">
    <property type="entry name" value="Glyco_trans_2-like"/>
</dbReference>
<accession>A0A1F7Y2P5</accession>
<dbReference type="SUPFAM" id="SSF53448">
    <property type="entry name" value="Nucleotide-diphospho-sugar transferases"/>
    <property type="match status" value="1"/>
</dbReference>
<feature type="domain" description="Glycosyltransferase 2-like" evidence="1">
    <location>
        <begin position="20"/>
        <end position="136"/>
    </location>
</feature>
<dbReference type="Pfam" id="PF00535">
    <property type="entry name" value="Glycos_transf_2"/>
    <property type="match status" value="1"/>
</dbReference>
<dbReference type="AlphaFoldDB" id="A0A1F7Y2P5"/>
<dbReference type="Gene3D" id="3.90.550.10">
    <property type="entry name" value="Spore Coat Polysaccharide Biosynthesis Protein SpsA, Chain A"/>
    <property type="match status" value="1"/>
</dbReference>
<evidence type="ECO:0000313" key="3">
    <source>
        <dbReference type="Proteomes" id="UP000178419"/>
    </source>
</evidence>
<evidence type="ECO:0000313" key="2">
    <source>
        <dbReference type="EMBL" id="OGM21179.1"/>
    </source>
</evidence>
<gene>
    <name evidence="2" type="ORF">A2714_03140</name>
</gene>
<dbReference type="CDD" id="cd00761">
    <property type="entry name" value="Glyco_tranf_GTA_type"/>
    <property type="match status" value="1"/>
</dbReference>
<dbReference type="Proteomes" id="UP000178419">
    <property type="component" value="Unassembled WGS sequence"/>
</dbReference>
<reference evidence="2 3" key="1">
    <citation type="journal article" date="2016" name="Nat. Commun.">
        <title>Thousands of microbial genomes shed light on interconnected biogeochemical processes in an aquifer system.</title>
        <authorList>
            <person name="Anantharaman K."/>
            <person name="Brown C.T."/>
            <person name="Hug L.A."/>
            <person name="Sharon I."/>
            <person name="Castelle C.J."/>
            <person name="Probst A.J."/>
            <person name="Thomas B.C."/>
            <person name="Singh A."/>
            <person name="Wilkins M.J."/>
            <person name="Karaoz U."/>
            <person name="Brodie E.L."/>
            <person name="Williams K.H."/>
            <person name="Hubbard S.S."/>
            <person name="Banfield J.F."/>
        </authorList>
    </citation>
    <scope>NUCLEOTIDE SEQUENCE [LARGE SCALE GENOMIC DNA]</scope>
</reference>
<dbReference type="EMBL" id="MGGE01000023">
    <property type="protein sequence ID" value="OGM21179.1"/>
    <property type="molecule type" value="Genomic_DNA"/>
</dbReference>
<comment type="caution">
    <text evidence="2">The sequence shown here is derived from an EMBL/GenBank/DDBJ whole genome shotgun (WGS) entry which is preliminary data.</text>
</comment>
<dbReference type="InterPro" id="IPR029044">
    <property type="entry name" value="Nucleotide-diphossugar_trans"/>
</dbReference>
<organism evidence="2 3">
    <name type="scientific">Candidatus Woesebacteria bacterium RIFCSPHIGHO2_01_FULL_38_9</name>
    <dbReference type="NCBI Taxonomy" id="1802492"/>
    <lineage>
        <taxon>Bacteria</taxon>
        <taxon>Candidatus Woeseibacteriota</taxon>
    </lineage>
</organism>
<name>A0A1F7Y2P5_9BACT</name>
<proteinExistence type="predicted"/>
<protein>
    <recommendedName>
        <fullName evidence="1">Glycosyltransferase 2-like domain-containing protein</fullName>
    </recommendedName>
</protein>
<sequence length="261" mass="31457">MNKSLQKFPFFYVLIRSWDSFEWFDRCINSVFNQTYRNYKILFVDDASYYSKKQQEYIRKRLKNHVVIFNKIRRYSVYNAYCLIHKYAKNNDAVILNLDGDDWLLEKNSLKHIAAVYQKNRGCLLTYGECYIWGGKGLSEKKSRFIKHYSNIRYPIDIVRKLSYRRQPFYPFHPLTWRVSLYKKIKKKDFLRPDGSWLQYGQDLAIFFPLLEMANGRFKVLKKSLYVYNDANPLSDLKRNLIKHLKDELIIRKGIAYDPVS</sequence>
<evidence type="ECO:0000259" key="1">
    <source>
        <dbReference type="Pfam" id="PF00535"/>
    </source>
</evidence>